<comment type="caution">
    <text evidence="2">The sequence shown here is derived from an EMBL/GenBank/DDBJ whole genome shotgun (WGS) entry which is preliminary data.</text>
</comment>
<dbReference type="RefSeq" id="WP_308488122.1">
    <property type="nucleotide sequence ID" value="NZ_JAVFCB010000002.1"/>
</dbReference>
<gene>
    <name evidence="2" type="ORF">RBR11_04595</name>
</gene>
<keyword evidence="1" id="KW-0812">Transmembrane</keyword>
<evidence type="ECO:0000256" key="1">
    <source>
        <dbReference type="SAM" id="Phobius"/>
    </source>
</evidence>
<dbReference type="EMBL" id="JAVFCB010000002">
    <property type="protein sequence ID" value="MDQ4213187.1"/>
    <property type="molecule type" value="Genomic_DNA"/>
</dbReference>
<evidence type="ECO:0000313" key="2">
    <source>
        <dbReference type="EMBL" id="MDQ4213187.1"/>
    </source>
</evidence>
<feature type="transmembrane region" description="Helical" evidence="1">
    <location>
        <begin position="88"/>
        <end position="110"/>
    </location>
</feature>
<keyword evidence="1" id="KW-0472">Membrane</keyword>
<keyword evidence="3" id="KW-1185">Reference proteome</keyword>
<reference evidence="2 3" key="1">
    <citation type="submission" date="2023-08" db="EMBL/GenBank/DDBJ databases">
        <title>Microbacterium sp. nov., isolated from a waste landfill.</title>
        <authorList>
            <person name="Wen W."/>
        </authorList>
    </citation>
    <scope>NUCLEOTIDE SEQUENCE [LARGE SCALE GENOMIC DNA]</scope>
    <source>
        <strain evidence="2 3">ASV81</strain>
    </source>
</reference>
<organism evidence="2 3">
    <name type="scientific">Microbacterium capsulatum</name>
    <dbReference type="NCBI Taxonomy" id="3041921"/>
    <lineage>
        <taxon>Bacteria</taxon>
        <taxon>Bacillati</taxon>
        <taxon>Actinomycetota</taxon>
        <taxon>Actinomycetes</taxon>
        <taxon>Micrococcales</taxon>
        <taxon>Microbacteriaceae</taxon>
        <taxon>Microbacterium</taxon>
    </lineage>
</organism>
<evidence type="ECO:0000313" key="3">
    <source>
        <dbReference type="Proteomes" id="UP001230289"/>
    </source>
</evidence>
<proteinExistence type="predicted"/>
<sequence length="264" mass="29489">MDNDARFQLEQHLGGLYHLLTRFESLSEQKEAVYQRHAYLYQPYKKKWRAGMYWLWVLIGTVALTALTPVVGSIVYSATTPSDTVASVLVGIVLFLLPFPLALIAAGVIVPVRNRRVPAMNARIEQSNQQAAVRIGELTAPEIHPIDRQLVQARREYSDGYAGWFPEKYLSSADVAACWQIVHDHRASTVQEAVNRLLTDQHEQYLRDAASAQLVEQQRATRVAQMNGIINATMQGAMIGAIRADGVATRAAIAAPRTVRIERR</sequence>
<dbReference type="Proteomes" id="UP001230289">
    <property type="component" value="Unassembled WGS sequence"/>
</dbReference>
<protein>
    <submittedName>
        <fullName evidence="2">Uncharacterized protein</fullName>
    </submittedName>
</protein>
<feature type="transmembrane region" description="Helical" evidence="1">
    <location>
        <begin position="53"/>
        <end position="76"/>
    </location>
</feature>
<name>A0ABU0XE22_9MICO</name>
<keyword evidence="1" id="KW-1133">Transmembrane helix</keyword>
<accession>A0ABU0XE22</accession>